<proteinExistence type="predicted"/>
<evidence type="ECO:0000313" key="2">
    <source>
        <dbReference type="EMBL" id="OYQ29300.1"/>
    </source>
</evidence>
<dbReference type="Proteomes" id="UP000216991">
    <property type="component" value="Unassembled WGS sequence"/>
</dbReference>
<reference evidence="2 3" key="1">
    <citation type="submission" date="2017-07" db="EMBL/GenBank/DDBJ databases">
        <title>Sandarakinorhabdus cyanobacteriorum sp. nov., a novel bacterium isolated from cyanobacterial aggregates in a eutrophic lake.</title>
        <authorList>
            <person name="Cai H."/>
        </authorList>
    </citation>
    <scope>NUCLEOTIDE SEQUENCE [LARGE SCALE GENOMIC DNA]</scope>
    <source>
        <strain evidence="2 3">TH057</strain>
    </source>
</reference>
<name>A0A255YLF0_9SPHN</name>
<accession>A0A255YLF0</accession>
<gene>
    <name evidence="2" type="ORF">CHU93_08160</name>
</gene>
<evidence type="ECO:0000313" key="3">
    <source>
        <dbReference type="Proteomes" id="UP000216991"/>
    </source>
</evidence>
<evidence type="ECO:0000256" key="1">
    <source>
        <dbReference type="SAM" id="MobiDB-lite"/>
    </source>
</evidence>
<comment type="caution">
    <text evidence="2">The sequence shown here is derived from an EMBL/GenBank/DDBJ whole genome shotgun (WGS) entry which is preliminary data.</text>
</comment>
<dbReference type="EMBL" id="NOXT01000106">
    <property type="protein sequence ID" value="OYQ29300.1"/>
    <property type="molecule type" value="Genomic_DNA"/>
</dbReference>
<organism evidence="2 3">
    <name type="scientific">Sandarakinorhabdus cyanobacteriorum</name>
    <dbReference type="NCBI Taxonomy" id="1981098"/>
    <lineage>
        <taxon>Bacteria</taxon>
        <taxon>Pseudomonadati</taxon>
        <taxon>Pseudomonadota</taxon>
        <taxon>Alphaproteobacteria</taxon>
        <taxon>Sphingomonadales</taxon>
        <taxon>Sphingosinicellaceae</taxon>
        <taxon>Sandarakinorhabdus</taxon>
    </lineage>
</organism>
<dbReference type="OrthoDB" id="7411138at2"/>
<feature type="region of interest" description="Disordered" evidence="1">
    <location>
        <begin position="43"/>
        <end position="62"/>
    </location>
</feature>
<keyword evidence="3" id="KW-1185">Reference proteome</keyword>
<dbReference type="AlphaFoldDB" id="A0A255YLF0"/>
<protein>
    <submittedName>
        <fullName evidence="2">Uncharacterized protein</fullName>
    </submittedName>
</protein>
<sequence>MRPTADFYEQQIGLCGRQAEAAGLSNQRAMYLRAQAAWQKLANTEAASQAERAKRQAGQPVA</sequence>
<dbReference type="RefSeq" id="WP_086115758.1">
    <property type="nucleotide sequence ID" value="NZ_NOXT01000106.1"/>
</dbReference>